<dbReference type="GO" id="GO:0046685">
    <property type="term" value="P:response to arsenic-containing substance"/>
    <property type="evidence" value="ECO:0007669"/>
    <property type="project" value="UniProtKB-KW"/>
</dbReference>
<dbReference type="AlphaFoldDB" id="A0A9X2F9R4"/>
<keyword evidence="3 9" id="KW-0813">Transport</keyword>
<comment type="subcellular location">
    <subcellularLocation>
        <location evidence="1 9">Cell membrane</location>
        <topology evidence="1 9">Multi-pass membrane protein</topology>
    </subcellularLocation>
</comment>
<evidence type="ECO:0000313" key="12">
    <source>
        <dbReference type="Proteomes" id="UP001155241"/>
    </source>
</evidence>
<evidence type="ECO:0000256" key="9">
    <source>
        <dbReference type="PIRNR" id="PIRNR005508"/>
    </source>
</evidence>
<organism evidence="11 12">
    <name type="scientific">Aeoliella straminimaris</name>
    <dbReference type="NCBI Taxonomy" id="2954799"/>
    <lineage>
        <taxon>Bacteria</taxon>
        <taxon>Pseudomonadati</taxon>
        <taxon>Planctomycetota</taxon>
        <taxon>Planctomycetia</taxon>
        <taxon>Pirellulales</taxon>
        <taxon>Lacipirellulaceae</taxon>
        <taxon>Aeoliella</taxon>
    </lineage>
</organism>
<evidence type="ECO:0000256" key="4">
    <source>
        <dbReference type="ARBA" id="ARBA00022475"/>
    </source>
</evidence>
<dbReference type="PANTHER" id="PTHR43057">
    <property type="entry name" value="ARSENITE EFFLUX TRANSPORTER"/>
    <property type="match status" value="1"/>
</dbReference>
<evidence type="ECO:0000256" key="10">
    <source>
        <dbReference type="SAM" id="Phobius"/>
    </source>
</evidence>
<comment type="caution">
    <text evidence="11">The sequence shown here is derived from an EMBL/GenBank/DDBJ whole genome shotgun (WGS) entry which is preliminary data.</text>
</comment>
<keyword evidence="6" id="KW-0059">Arsenical resistance</keyword>
<proteinExistence type="inferred from homology"/>
<dbReference type="NCBIfam" id="TIGR00832">
    <property type="entry name" value="acr3"/>
    <property type="match status" value="1"/>
</dbReference>
<keyword evidence="8 9" id="KW-0472">Membrane</keyword>
<dbReference type="PANTHER" id="PTHR43057:SF1">
    <property type="entry name" value="ARSENICAL-RESISTANCE PROTEIN 3"/>
    <property type="match status" value="1"/>
</dbReference>
<dbReference type="GO" id="GO:0005886">
    <property type="term" value="C:plasma membrane"/>
    <property type="evidence" value="ECO:0007669"/>
    <property type="project" value="UniProtKB-SubCell"/>
</dbReference>
<feature type="transmembrane region" description="Helical" evidence="10">
    <location>
        <begin position="330"/>
        <end position="353"/>
    </location>
</feature>
<protein>
    <submittedName>
        <fullName evidence="11">ACR3 family arsenite efflux transporter</fullName>
    </submittedName>
</protein>
<keyword evidence="5 9" id="KW-0812">Transmembrane</keyword>
<feature type="transmembrane region" description="Helical" evidence="10">
    <location>
        <begin position="233"/>
        <end position="255"/>
    </location>
</feature>
<dbReference type="InterPro" id="IPR002657">
    <property type="entry name" value="BilAc:Na_symport/Acr3"/>
</dbReference>
<dbReference type="RefSeq" id="WP_252852617.1">
    <property type="nucleotide sequence ID" value="NZ_JAMXLR010000036.1"/>
</dbReference>
<keyword evidence="4 9" id="KW-1003">Cell membrane</keyword>
<reference evidence="11" key="1">
    <citation type="submission" date="2022-06" db="EMBL/GenBank/DDBJ databases">
        <title>Aeoliella straminimaris, a novel planctomycete from sediments.</title>
        <authorList>
            <person name="Vitorino I.R."/>
            <person name="Lage O.M."/>
        </authorList>
    </citation>
    <scope>NUCLEOTIDE SEQUENCE</scope>
    <source>
        <strain evidence="11">ICT_H6.2</strain>
    </source>
</reference>
<dbReference type="GO" id="GO:0015104">
    <property type="term" value="F:antimonite transmembrane transporter activity"/>
    <property type="evidence" value="ECO:0007669"/>
    <property type="project" value="TreeGrafter"/>
</dbReference>
<evidence type="ECO:0000256" key="1">
    <source>
        <dbReference type="ARBA" id="ARBA00004651"/>
    </source>
</evidence>
<dbReference type="GO" id="GO:0015297">
    <property type="term" value="F:antiporter activity"/>
    <property type="evidence" value="ECO:0007669"/>
    <property type="project" value="UniProtKB-UniRule"/>
</dbReference>
<keyword evidence="7 9" id="KW-1133">Transmembrane helix</keyword>
<sequence>MASETSSTQTCPTGVCPDGRLGFLDRFLTLWIFLAMAAGVAIGYFLPGSETFINRFQVGTTNVPIAIGLILMMYPPLAKVRYEELGDVFRNWKILGLSLVQNWVIGPVLMFVLAVVFLRGYPEYMTGLILIGLARCIAMVIVWNDLAKGDAEYAAGLVAFNSVFQVLFYSVYAWFFITWLPPLLGLEGSVVQVSMGEIAQSVFIYLGIPFLAGMLTRWVLLRAKGRAWYEQTFIPRISPLTLVALLFTILVMFCLKGDQIVRIPGDVLLIAVPLLIYFVAMFFVSFFMGRKVGADYSKTTTLAFTAASNNFELAIAVAVAVFGINSGAAFAAVIGPLVEVPVMIGLVNVAFWFQRRYFATTPAV</sequence>
<feature type="transmembrane region" description="Helical" evidence="10">
    <location>
        <begin position="27"/>
        <end position="46"/>
    </location>
</feature>
<evidence type="ECO:0000256" key="3">
    <source>
        <dbReference type="ARBA" id="ARBA00022448"/>
    </source>
</evidence>
<feature type="transmembrane region" description="Helical" evidence="10">
    <location>
        <begin position="94"/>
        <end position="118"/>
    </location>
</feature>
<evidence type="ECO:0000256" key="2">
    <source>
        <dbReference type="ARBA" id="ARBA00010110"/>
    </source>
</evidence>
<dbReference type="InterPro" id="IPR038770">
    <property type="entry name" value="Na+/solute_symporter_sf"/>
</dbReference>
<dbReference type="EMBL" id="JAMXLR010000036">
    <property type="protein sequence ID" value="MCO6044514.1"/>
    <property type="molecule type" value="Genomic_DNA"/>
</dbReference>
<evidence type="ECO:0000256" key="5">
    <source>
        <dbReference type="ARBA" id="ARBA00022692"/>
    </source>
</evidence>
<keyword evidence="12" id="KW-1185">Reference proteome</keyword>
<evidence type="ECO:0000256" key="8">
    <source>
        <dbReference type="ARBA" id="ARBA00023136"/>
    </source>
</evidence>
<feature type="transmembrane region" description="Helical" evidence="10">
    <location>
        <begin position="52"/>
        <end position="74"/>
    </location>
</feature>
<dbReference type="Gene3D" id="1.20.1530.20">
    <property type="match status" value="1"/>
</dbReference>
<name>A0A9X2F9R4_9BACT</name>
<feature type="transmembrane region" description="Helical" evidence="10">
    <location>
        <begin position="267"/>
        <end position="289"/>
    </location>
</feature>
<dbReference type="InterPro" id="IPR004706">
    <property type="entry name" value="Arsenical-R_Acr3"/>
</dbReference>
<evidence type="ECO:0000256" key="7">
    <source>
        <dbReference type="ARBA" id="ARBA00022989"/>
    </source>
</evidence>
<feature type="transmembrane region" description="Helical" evidence="10">
    <location>
        <begin position="155"/>
        <end position="177"/>
    </location>
</feature>
<dbReference type="PIRSF" id="PIRSF005508">
    <property type="entry name" value="Acr3"/>
    <property type="match status" value="1"/>
</dbReference>
<dbReference type="GO" id="GO:0015105">
    <property type="term" value="F:arsenite transmembrane transporter activity"/>
    <property type="evidence" value="ECO:0007669"/>
    <property type="project" value="TreeGrafter"/>
</dbReference>
<dbReference type="Pfam" id="PF01758">
    <property type="entry name" value="SBF"/>
    <property type="match status" value="1"/>
</dbReference>
<feature type="transmembrane region" description="Helical" evidence="10">
    <location>
        <begin position="124"/>
        <end position="143"/>
    </location>
</feature>
<feature type="transmembrane region" description="Helical" evidence="10">
    <location>
        <begin position="202"/>
        <end position="221"/>
    </location>
</feature>
<dbReference type="FunFam" id="1.20.1530.20:FF:000009">
    <property type="entry name" value="Arsenite transporter, ACR3 family"/>
    <property type="match status" value="1"/>
</dbReference>
<evidence type="ECO:0000313" key="11">
    <source>
        <dbReference type="EMBL" id="MCO6044514.1"/>
    </source>
</evidence>
<dbReference type="Proteomes" id="UP001155241">
    <property type="component" value="Unassembled WGS sequence"/>
</dbReference>
<feature type="transmembrane region" description="Helical" evidence="10">
    <location>
        <begin position="301"/>
        <end position="324"/>
    </location>
</feature>
<accession>A0A9X2F9R4</accession>
<evidence type="ECO:0000256" key="6">
    <source>
        <dbReference type="ARBA" id="ARBA00022849"/>
    </source>
</evidence>
<comment type="similarity">
    <text evidence="2 9">Belongs to the arsenical resistance-3 (ACR3) (TC 2.A.59) family.</text>
</comment>
<gene>
    <name evidence="11" type="primary">arsB</name>
    <name evidence="11" type="ORF">NG895_11415</name>
</gene>